<comment type="caution">
    <text evidence="1">The sequence shown here is derived from an EMBL/GenBank/DDBJ whole genome shotgun (WGS) entry which is preliminary data.</text>
</comment>
<reference evidence="2" key="1">
    <citation type="journal article" date="2019" name="Int. J. Syst. Evol. Microbiol.">
        <title>The Global Catalogue of Microorganisms (GCM) 10K type strain sequencing project: providing services to taxonomists for standard genome sequencing and annotation.</title>
        <authorList>
            <consortium name="The Broad Institute Genomics Platform"/>
            <consortium name="The Broad Institute Genome Sequencing Center for Infectious Disease"/>
            <person name="Wu L."/>
            <person name="Ma J."/>
        </authorList>
    </citation>
    <scope>NUCLEOTIDE SEQUENCE [LARGE SCALE GENOMIC DNA]</scope>
    <source>
        <strain evidence="2">JCM 5062</strain>
    </source>
</reference>
<name>A0ABP5YUJ6_9ACTN</name>
<dbReference type="EMBL" id="BAAASR010000007">
    <property type="protein sequence ID" value="GAA2485775.1"/>
    <property type="molecule type" value="Genomic_DNA"/>
</dbReference>
<sequence>MPAPESLVLASCDALLHGPRLGGPWKTWTPAAIVDTLRIEAAIQMSATQLEFQKMFTGLLQASAATSWATCWHPTVRSMTAPRYT</sequence>
<accession>A0ABP5YUJ6</accession>
<dbReference type="Proteomes" id="UP001499942">
    <property type="component" value="Unassembled WGS sequence"/>
</dbReference>
<keyword evidence="2" id="KW-1185">Reference proteome</keyword>
<proteinExistence type="predicted"/>
<protein>
    <submittedName>
        <fullName evidence="1">Uncharacterized protein</fullName>
    </submittedName>
</protein>
<gene>
    <name evidence="1" type="ORF">GCM10010393_16040</name>
</gene>
<organism evidence="1 2">
    <name type="scientific">Streptomyces gobitricini</name>
    <dbReference type="NCBI Taxonomy" id="68211"/>
    <lineage>
        <taxon>Bacteria</taxon>
        <taxon>Bacillati</taxon>
        <taxon>Actinomycetota</taxon>
        <taxon>Actinomycetes</taxon>
        <taxon>Kitasatosporales</taxon>
        <taxon>Streptomycetaceae</taxon>
        <taxon>Streptomyces</taxon>
    </lineage>
</organism>
<evidence type="ECO:0000313" key="1">
    <source>
        <dbReference type="EMBL" id="GAA2485775.1"/>
    </source>
</evidence>
<evidence type="ECO:0000313" key="2">
    <source>
        <dbReference type="Proteomes" id="UP001499942"/>
    </source>
</evidence>